<dbReference type="EMBL" id="HACG01052541">
    <property type="protein sequence ID" value="CEK99412.1"/>
    <property type="molecule type" value="Transcribed_RNA"/>
</dbReference>
<dbReference type="AlphaFoldDB" id="A0A0B7C2K2"/>
<dbReference type="GO" id="GO:0005975">
    <property type="term" value="P:carbohydrate metabolic process"/>
    <property type="evidence" value="ECO:0007669"/>
    <property type="project" value="InterPro"/>
</dbReference>
<feature type="domain" description="GH18" evidence="1">
    <location>
        <begin position="1"/>
        <end position="85"/>
    </location>
</feature>
<feature type="non-terminal residue" evidence="2">
    <location>
        <position position="85"/>
    </location>
</feature>
<dbReference type="Pfam" id="PF00704">
    <property type="entry name" value="Glyco_hydro_18"/>
    <property type="match status" value="1"/>
</dbReference>
<dbReference type="InterPro" id="IPR050314">
    <property type="entry name" value="Glycosyl_Hydrlase_18"/>
</dbReference>
<accession>A0A0B7C2K2</accession>
<dbReference type="GO" id="GO:0008061">
    <property type="term" value="F:chitin binding"/>
    <property type="evidence" value="ECO:0007669"/>
    <property type="project" value="TreeGrafter"/>
</dbReference>
<dbReference type="GO" id="GO:0006032">
    <property type="term" value="P:chitin catabolic process"/>
    <property type="evidence" value="ECO:0007669"/>
    <property type="project" value="TreeGrafter"/>
</dbReference>
<dbReference type="Gene3D" id="3.20.20.80">
    <property type="entry name" value="Glycosidases"/>
    <property type="match status" value="1"/>
</dbReference>
<dbReference type="InterPro" id="IPR001223">
    <property type="entry name" value="Glyco_hydro18_cat"/>
</dbReference>
<dbReference type="PANTHER" id="PTHR11177:SF390">
    <property type="entry name" value="CHITINASE 11"/>
    <property type="match status" value="1"/>
</dbReference>
<dbReference type="InterPro" id="IPR017853">
    <property type="entry name" value="GH"/>
</dbReference>
<dbReference type="SUPFAM" id="SSF51445">
    <property type="entry name" value="(Trans)glycosidases"/>
    <property type="match status" value="1"/>
</dbReference>
<dbReference type="PANTHER" id="PTHR11177">
    <property type="entry name" value="CHITINASE"/>
    <property type="match status" value="1"/>
</dbReference>
<dbReference type="PROSITE" id="PS51910">
    <property type="entry name" value="GH18_2"/>
    <property type="match status" value="1"/>
</dbReference>
<proteinExistence type="predicted"/>
<organism evidence="2">
    <name type="scientific">Arion vulgaris</name>
    <dbReference type="NCBI Taxonomy" id="1028688"/>
    <lineage>
        <taxon>Eukaryota</taxon>
        <taxon>Metazoa</taxon>
        <taxon>Spiralia</taxon>
        <taxon>Lophotrochozoa</taxon>
        <taxon>Mollusca</taxon>
        <taxon>Gastropoda</taxon>
        <taxon>Heterobranchia</taxon>
        <taxon>Euthyneura</taxon>
        <taxon>Panpulmonata</taxon>
        <taxon>Eupulmonata</taxon>
        <taxon>Stylommatophora</taxon>
        <taxon>Helicina</taxon>
        <taxon>Arionoidea</taxon>
        <taxon>Arionidae</taxon>
        <taxon>Arion</taxon>
    </lineage>
</organism>
<feature type="non-terminal residue" evidence="2">
    <location>
        <position position="1"/>
    </location>
</feature>
<name>A0A0B7C2K2_9EUPU</name>
<reference evidence="2" key="1">
    <citation type="submission" date="2014-12" db="EMBL/GenBank/DDBJ databases">
        <title>Insight into the proteome of Arion vulgaris.</title>
        <authorList>
            <person name="Aradska J."/>
            <person name="Bulat T."/>
            <person name="Smidak R."/>
            <person name="Sarate P."/>
            <person name="Gangsoo J."/>
            <person name="Sialana F."/>
            <person name="Bilban M."/>
            <person name="Lubec G."/>
        </authorList>
    </citation>
    <scope>NUCLEOTIDE SEQUENCE</scope>
    <source>
        <tissue evidence="2">Skin</tissue>
    </source>
</reference>
<dbReference type="GO" id="GO:0004568">
    <property type="term" value="F:chitinase activity"/>
    <property type="evidence" value="ECO:0007669"/>
    <property type="project" value="TreeGrafter"/>
</dbReference>
<gene>
    <name evidence="2" type="primary">ORF221201</name>
</gene>
<sequence>GQWYIDEGYDIPSIARYVDYVNLMTYDYTARNSVVAAFNSPLYSRQDIQFNPTLSVNWTIHYWHDHGLPFSKMLVGVTGIGRRLV</sequence>
<protein>
    <recommendedName>
        <fullName evidence="1">GH18 domain-containing protein</fullName>
    </recommendedName>
</protein>
<dbReference type="GO" id="GO:0005576">
    <property type="term" value="C:extracellular region"/>
    <property type="evidence" value="ECO:0007669"/>
    <property type="project" value="TreeGrafter"/>
</dbReference>
<evidence type="ECO:0000259" key="1">
    <source>
        <dbReference type="PROSITE" id="PS51910"/>
    </source>
</evidence>
<evidence type="ECO:0000313" key="2">
    <source>
        <dbReference type="EMBL" id="CEK99412.1"/>
    </source>
</evidence>